<comment type="similarity">
    <text evidence="2 7">Belongs to the DedA family.</text>
</comment>
<feature type="transmembrane region" description="Helical" evidence="7">
    <location>
        <begin position="59"/>
        <end position="85"/>
    </location>
</feature>
<feature type="transmembrane region" description="Helical" evidence="7">
    <location>
        <begin position="178"/>
        <end position="198"/>
    </location>
</feature>
<organism evidence="10 11">
    <name type="scientific">Orrella daihaiensis</name>
    <dbReference type="NCBI Taxonomy" id="2782176"/>
    <lineage>
        <taxon>Bacteria</taxon>
        <taxon>Pseudomonadati</taxon>
        <taxon>Pseudomonadota</taxon>
        <taxon>Betaproteobacteria</taxon>
        <taxon>Burkholderiales</taxon>
        <taxon>Alcaligenaceae</taxon>
        <taxon>Orrella</taxon>
    </lineage>
</organism>
<dbReference type="InterPro" id="IPR032816">
    <property type="entry name" value="VTT_dom"/>
</dbReference>
<comment type="subcellular location">
    <subcellularLocation>
        <location evidence="1 7">Cell membrane</location>
        <topology evidence="1 7">Multi-pass membrane protein</topology>
    </subcellularLocation>
</comment>
<feature type="region of interest" description="Disordered" evidence="8">
    <location>
        <begin position="211"/>
        <end position="231"/>
    </location>
</feature>
<sequence>MQAYIDQISLFIEANQAWAGLVVFLLTLGESMIVIGIMIPATALLLFTGGLVGAGTLPVAPILIWGILGAIVGDAVSFWLGRWVGPTILRWKLLKRHRSTVARARLFFYRYGFLSIFFGRFLGPIRSTIPTVAGVMGMGQWRFQLANTLSAIVWVPLMLLPGFLAAKSVEAAQTANNLTLYIGGGLSVVIGIWLLYMFTKTRGAASQRQLNRLNRHGHPRHAKSQTEEKSP</sequence>
<feature type="transmembrane region" description="Helical" evidence="7">
    <location>
        <begin position="145"/>
        <end position="166"/>
    </location>
</feature>
<dbReference type="Proteomes" id="UP000831607">
    <property type="component" value="Chromosome"/>
</dbReference>
<evidence type="ECO:0000256" key="7">
    <source>
        <dbReference type="RuleBase" id="RU367016"/>
    </source>
</evidence>
<accession>A0ABY4AHZ2</accession>
<evidence type="ECO:0000256" key="6">
    <source>
        <dbReference type="ARBA" id="ARBA00023136"/>
    </source>
</evidence>
<proteinExistence type="inferred from homology"/>
<evidence type="ECO:0000256" key="2">
    <source>
        <dbReference type="ARBA" id="ARBA00010792"/>
    </source>
</evidence>
<keyword evidence="5 7" id="KW-1133">Transmembrane helix</keyword>
<feature type="transmembrane region" description="Helical" evidence="7">
    <location>
        <begin position="21"/>
        <end position="47"/>
    </location>
</feature>
<evidence type="ECO:0000313" key="10">
    <source>
        <dbReference type="EMBL" id="UOD49256.1"/>
    </source>
</evidence>
<feature type="compositionally biased region" description="Basic residues" evidence="8">
    <location>
        <begin position="213"/>
        <end position="223"/>
    </location>
</feature>
<dbReference type="Pfam" id="PF09335">
    <property type="entry name" value="VTT_dom"/>
    <property type="match status" value="1"/>
</dbReference>
<evidence type="ECO:0000256" key="8">
    <source>
        <dbReference type="SAM" id="MobiDB-lite"/>
    </source>
</evidence>
<keyword evidence="3 7" id="KW-1003">Cell membrane</keyword>
<name>A0ABY4AHZ2_9BURK</name>
<dbReference type="PANTHER" id="PTHR30353:SF15">
    <property type="entry name" value="INNER MEMBRANE PROTEIN YABI"/>
    <property type="match status" value="1"/>
</dbReference>
<evidence type="ECO:0000256" key="3">
    <source>
        <dbReference type="ARBA" id="ARBA00022475"/>
    </source>
</evidence>
<feature type="domain" description="VTT" evidence="9">
    <location>
        <begin position="39"/>
        <end position="162"/>
    </location>
</feature>
<gene>
    <name evidence="10" type="ORF">DHf2319_07020</name>
</gene>
<keyword evidence="6 7" id="KW-0472">Membrane</keyword>
<dbReference type="PANTHER" id="PTHR30353">
    <property type="entry name" value="INNER MEMBRANE PROTEIN DEDA-RELATED"/>
    <property type="match status" value="1"/>
</dbReference>
<evidence type="ECO:0000259" key="9">
    <source>
        <dbReference type="Pfam" id="PF09335"/>
    </source>
</evidence>
<dbReference type="EMBL" id="CP063982">
    <property type="protein sequence ID" value="UOD49256.1"/>
    <property type="molecule type" value="Genomic_DNA"/>
</dbReference>
<evidence type="ECO:0000313" key="11">
    <source>
        <dbReference type="Proteomes" id="UP000831607"/>
    </source>
</evidence>
<protein>
    <submittedName>
        <fullName evidence="10">DedA family protein</fullName>
    </submittedName>
</protein>
<feature type="transmembrane region" description="Helical" evidence="7">
    <location>
        <begin position="106"/>
        <end position="125"/>
    </location>
</feature>
<dbReference type="RefSeq" id="WP_243477375.1">
    <property type="nucleotide sequence ID" value="NZ_CP063982.1"/>
</dbReference>
<evidence type="ECO:0000256" key="1">
    <source>
        <dbReference type="ARBA" id="ARBA00004651"/>
    </source>
</evidence>
<reference evidence="10 11" key="1">
    <citation type="submission" date="2020-11" db="EMBL/GenBank/DDBJ databases">
        <title>Algicoccus daihaiensis sp.nov., isolated from Daihai Lake in Inner Mongolia.</title>
        <authorList>
            <person name="Kai J."/>
        </authorList>
    </citation>
    <scope>NUCLEOTIDE SEQUENCE [LARGE SCALE GENOMIC DNA]</scope>
    <source>
        <strain evidence="11">f23</strain>
    </source>
</reference>
<evidence type="ECO:0000256" key="4">
    <source>
        <dbReference type="ARBA" id="ARBA00022692"/>
    </source>
</evidence>
<keyword evidence="4 7" id="KW-0812">Transmembrane</keyword>
<evidence type="ECO:0000256" key="5">
    <source>
        <dbReference type="ARBA" id="ARBA00022989"/>
    </source>
</evidence>
<dbReference type="InterPro" id="IPR032818">
    <property type="entry name" value="DedA-like"/>
</dbReference>
<keyword evidence="11" id="KW-1185">Reference proteome</keyword>